<feature type="coiled-coil region" evidence="1">
    <location>
        <begin position="36"/>
        <end position="70"/>
    </location>
</feature>
<protein>
    <recommendedName>
        <fullName evidence="2">F-box domain-containing protein</fullName>
    </recommendedName>
</protein>
<keyword evidence="4" id="KW-1185">Reference proteome</keyword>
<accession>A0ABR2ZHJ1</accession>
<reference evidence="3 4" key="1">
    <citation type="submission" date="2024-05" db="EMBL/GenBank/DDBJ databases">
        <title>A draft genome resource for the thread blight pathogen Marasmius tenuissimus strain MS-2.</title>
        <authorList>
            <person name="Yulfo-Soto G.E."/>
            <person name="Baruah I.K."/>
            <person name="Amoako-Attah I."/>
            <person name="Bukari Y."/>
            <person name="Meinhardt L.W."/>
            <person name="Bailey B.A."/>
            <person name="Cohen S.P."/>
        </authorList>
    </citation>
    <scope>NUCLEOTIDE SEQUENCE [LARGE SCALE GENOMIC DNA]</scope>
    <source>
        <strain evidence="3 4">MS-2</strain>
    </source>
</reference>
<dbReference type="Pfam" id="PF12937">
    <property type="entry name" value="F-box-like"/>
    <property type="match status" value="1"/>
</dbReference>
<evidence type="ECO:0000259" key="2">
    <source>
        <dbReference type="PROSITE" id="PS50181"/>
    </source>
</evidence>
<evidence type="ECO:0000256" key="1">
    <source>
        <dbReference type="SAM" id="Coils"/>
    </source>
</evidence>
<evidence type="ECO:0000313" key="3">
    <source>
        <dbReference type="EMBL" id="KAL0060444.1"/>
    </source>
</evidence>
<dbReference type="PROSITE" id="PS50181">
    <property type="entry name" value="FBOX"/>
    <property type="match status" value="1"/>
</dbReference>
<dbReference type="InterPro" id="IPR001810">
    <property type="entry name" value="F-box_dom"/>
</dbReference>
<organism evidence="3 4">
    <name type="scientific">Marasmius tenuissimus</name>
    <dbReference type="NCBI Taxonomy" id="585030"/>
    <lineage>
        <taxon>Eukaryota</taxon>
        <taxon>Fungi</taxon>
        <taxon>Dikarya</taxon>
        <taxon>Basidiomycota</taxon>
        <taxon>Agaricomycotina</taxon>
        <taxon>Agaricomycetes</taxon>
        <taxon>Agaricomycetidae</taxon>
        <taxon>Agaricales</taxon>
        <taxon>Marasmiineae</taxon>
        <taxon>Marasmiaceae</taxon>
        <taxon>Marasmius</taxon>
    </lineage>
</organism>
<sequence>MTVEALASDHPVILSQLRSLDPLFIPNIPPEVALPYEDTRVEIADYIDLIRNLEDRILALKAKKEKAERRISTVASLFSPIRRLPSEVLQEIFIFASVVEYGNMFGVASTWESRTLRISTVCYRWRSIALDTPEIWTRFGVELTQRALNPVQLFLDRSKSRPLSLTMIQTTTVDGATLDESVLGLLVSQSHRWQFVDSFDLFDYPDINRLEREIISLPSIRNFVCWPVDLSQTGRIVLEEQLKKSPTLECLTVRYDHYDHLPIRSFPVGKFIKELVFEYGPEGSFANSLDILRTHASTVESIFYASVPIHTTRDSVGSADQGSLPWHDDYIECPKVSELETYLYSKKGIYPHLTDIFASLTLPALEGIYLNGDSNKDEDIIGVWPVVVFRDFIKRSGQCLKLTEIIFDGLPLLDSDVVAALHETPQLEYLTVKEIFTAEYTIPKESSDGDVKTVTKFLISELRLGDIVEAEVTEPGAQPVPIFLPKLKYLDLRVRGHFDADREYVEMIRSRWYPANSSSTFLHVSLRTATLYILGREASESVYHSLKTCESQGMKVVVNAEGKVVV</sequence>
<keyword evidence="1" id="KW-0175">Coiled coil</keyword>
<name>A0ABR2ZHJ1_9AGAR</name>
<comment type="caution">
    <text evidence="3">The sequence shown here is derived from an EMBL/GenBank/DDBJ whole genome shotgun (WGS) entry which is preliminary data.</text>
</comment>
<feature type="domain" description="F-box" evidence="2">
    <location>
        <begin position="78"/>
        <end position="139"/>
    </location>
</feature>
<dbReference type="Gene3D" id="1.20.1280.50">
    <property type="match status" value="1"/>
</dbReference>
<evidence type="ECO:0000313" key="4">
    <source>
        <dbReference type="Proteomes" id="UP001437256"/>
    </source>
</evidence>
<gene>
    <name evidence="3" type="ORF">AAF712_012766</name>
</gene>
<dbReference type="EMBL" id="JBBXMP010000176">
    <property type="protein sequence ID" value="KAL0060444.1"/>
    <property type="molecule type" value="Genomic_DNA"/>
</dbReference>
<dbReference type="Proteomes" id="UP001437256">
    <property type="component" value="Unassembled WGS sequence"/>
</dbReference>
<proteinExistence type="predicted"/>